<comment type="caution">
    <text evidence="2">The sequence shown here is derived from an EMBL/GenBank/DDBJ whole genome shotgun (WGS) entry which is preliminary data.</text>
</comment>
<dbReference type="AlphaFoldDB" id="A0A3L6GAJ6"/>
<dbReference type="EMBL" id="NCVQ01000002">
    <property type="protein sequence ID" value="PWZ45531.1"/>
    <property type="molecule type" value="Genomic_DNA"/>
</dbReference>
<accession>A0A3L6GAJ6</accession>
<evidence type="ECO:0000313" key="2">
    <source>
        <dbReference type="EMBL" id="PWZ45531.1"/>
    </source>
</evidence>
<keyword evidence="1" id="KW-1133">Transmembrane helix</keyword>
<keyword evidence="1" id="KW-0472">Membrane</keyword>
<evidence type="ECO:0000256" key="1">
    <source>
        <dbReference type="SAM" id="Phobius"/>
    </source>
</evidence>
<reference evidence="2 3" key="1">
    <citation type="journal article" date="2018" name="Nat. Genet.">
        <title>Extensive intraspecific gene order and gene structural variations between Mo17 and other maize genomes.</title>
        <authorList>
            <person name="Sun S."/>
            <person name="Zhou Y."/>
            <person name="Chen J."/>
            <person name="Shi J."/>
            <person name="Zhao H."/>
            <person name="Zhao H."/>
            <person name="Song W."/>
            <person name="Zhang M."/>
            <person name="Cui Y."/>
            <person name="Dong X."/>
            <person name="Liu H."/>
            <person name="Ma X."/>
            <person name="Jiao Y."/>
            <person name="Wang B."/>
            <person name="Wei X."/>
            <person name="Stein J.C."/>
            <person name="Glaubitz J.C."/>
            <person name="Lu F."/>
            <person name="Yu G."/>
            <person name="Liang C."/>
            <person name="Fengler K."/>
            <person name="Li B."/>
            <person name="Rafalski A."/>
            <person name="Schnable P.S."/>
            <person name="Ware D.H."/>
            <person name="Buckler E.S."/>
            <person name="Lai J."/>
        </authorList>
    </citation>
    <scope>NUCLEOTIDE SEQUENCE [LARGE SCALE GENOMIC DNA]</scope>
    <source>
        <strain evidence="3">cv. Missouri 17</strain>
        <tissue evidence="2">Seedling</tissue>
    </source>
</reference>
<dbReference type="Proteomes" id="UP000251960">
    <property type="component" value="Chromosome 10"/>
</dbReference>
<gene>
    <name evidence="2" type="ORF">Zm00014a_044619</name>
</gene>
<dbReference type="ExpressionAtlas" id="A0A3L6GAJ6">
    <property type="expression patterns" value="baseline and differential"/>
</dbReference>
<keyword evidence="1" id="KW-0812">Transmembrane</keyword>
<sequence>MATGTGRRFRRAKLKILLVVIASNLVCVHLFSGASLSVHIPASAPRIHLWDSAAPLRGLNATRAALAGARAELAAVRAQCNASSYLLESVLAGPGTVHGGTPEVRDFGG</sequence>
<feature type="transmembrane region" description="Helical" evidence="1">
    <location>
        <begin position="12"/>
        <end position="31"/>
    </location>
</feature>
<proteinExistence type="predicted"/>
<name>A0A3L6GAJ6_MAIZE</name>
<protein>
    <submittedName>
        <fullName evidence="2">Uncharacterized protein</fullName>
    </submittedName>
</protein>
<organism evidence="2 3">
    <name type="scientific">Zea mays</name>
    <name type="common">Maize</name>
    <dbReference type="NCBI Taxonomy" id="4577"/>
    <lineage>
        <taxon>Eukaryota</taxon>
        <taxon>Viridiplantae</taxon>
        <taxon>Streptophyta</taxon>
        <taxon>Embryophyta</taxon>
        <taxon>Tracheophyta</taxon>
        <taxon>Spermatophyta</taxon>
        <taxon>Magnoliopsida</taxon>
        <taxon>Liliopsida</taxon>
        <taxon>Poales</taxon>
        <taxon>Poaceae</taxon>
        <taxon>PACMAD clade</taxon>
        <taxon>Panicoideae</taxon>
        <taxon>Andropogonodae</taxon>
        <taxon>Andropogoneae</taxon>
        <taxon>Tripsacinae</taxon>
        <taxon>Zea</taxon>
    </lineage>
</organism>
<evidence type="ECO:0000313" key="3">
    <source>
        <dbReference type="Proteomes" id="UP000251960"/>
    </source>
</evidence>